<keyword evidence="3" id="KW-1185">Reference proteome</keyword>
<dbReference type="Proteomes" id="UP001215598">
    <property type="component" value="Unassembled WGS sequence"/>
</dbReference>
<protein>
    <submittedName>
        <fullName evidence="2">Uncharacterized protein</fullName>
    </submittedName>
</protein>
<gene>
    <name evidence="2" type="ORF">B0H16DRAFT_1475277</name>
</gene>
<comment type="caution">
    <text evidence="2">The sequence shown here is derived from an EMBL/GenBank/DDBJ whole genome shotgun (WGS) entry which is preliminary data.</text>
</comment>
<dbReference type="AlphaFoldDB" id="A0AAD7MIZ7"/>
<accession>A0AAD7MIZ7</accession>
<organism evidence="2 3">
    <name type="scientific">Mycena metata</name>
    <dbReference type="NCBI Taxonomy" id="1033252"/>
    <lineage>
        <taxon>Eukaryota</taxon>
        <taxon>Fungi</taxon>
        <taxon>Dikarya</taxon>
        <taxon>Basidiomycota</taxon>
        <taxon>Agaricomycotina</taxon>
        <taxon>Agaricomycetes</taxon>
        <taxon>Agaricomycetidae</taxon>
        <taxon>Agaricales</taxon>
        <taxon>Marasmiineae</taxon>
        <taxon>Mycenaceae</taxon>
        <taxon>Mycena</taxon>
    </lineage>
</organism>
<dbReference type="EMBL" id="JARKIB010000259">
    <property type="protein sequence ID" value="KAJ7718922.1"/>
    <property type="molecule type" value="Genomic_DNA"/>
</dbReference>
<evidence type="ECO:0000256" key="1">
    <source>
        <dbReference type="SAM" id="MobiDB-lite"/>
    </source>
</evidence>
<feature type="region of interest" description="Disordered" evidence="1">
    <location>
        <begin position="79"/>
        <end position="101"/>
    </location>
</feature>
<proteinExistence type="predicted"/>
<sequence>MLGDFRDAQLLHQALINHKFFRGRQIEFEPWKRKLNHANDRRNSSSGGQQHALGPFMVSLDKELQGWWLTTSLPKYDSFESSHPRSAKVPSTRHSTCKPSRLTRNTKMGFHLMPKGNSGPDSCKGTYTGAKGHSVPMWVLVMG</sequence>
<name>A0AAD7MIZ7_9AGAR</name>
<evidence type="ECO:0000313" key="3">
    <source>
        <dbReference type="Proteomes" id="UP001215598"/>
    </source>
</evidence>
<feature type="compositionally biased region" description="Polar residues" evidence="1">
    <location>
        <begin position="92"/>
        <end position="101"/>
    </location>
</feature>
<reference evidence="2" key="1">
    <citation type="submission" date="2023-03" db="EMBL/GenBank/DDBJ databases">
        <title>Massive genome expansion in bonnet fungi (Mycena s.s.) driven by repeated elements and novel gene families across ecological guilds.</title>
        <authorList>
            <consortium name="Lawrence Berkeley National Laboratory"/>
            <person name="Harder C.B."/>
            <person name="Miyauchi S."/>
            <person name="Viragh M."/>
            <person name="Kuo A."/>
            <person name="Thoen E."/>
            <person name="Andreopoulos B."/>
            <person name="Lu D."/>
            <person name="Skrede I."/>
            <person name="Drula E."/>
            <person name="Henrissat B."/>
            <person name="Morin E."/>
            <person name="Kohler A."/>
            <person name="Barry K."/>
            <person name="LaButti K."/>
            <person name="Morin E."/>
            <person name="Salamov A."/>
            <person name="Lipzen A."/>
            <person name="Mereny Z."/>
            <person name="Hegedus B."/>
            <person name="Baldrian P."/>
            <person name="Stursova M."/>
            <person name="Weitz H."/>
            <person name="Taylor A."/>
            <person name="Grigoriev I.V."/>
            <person name="Nagy L.G."/>
            <person name="Martin F."/>
            <person name="Kauserud H."/>
        </authorList>
    </citation>
    <scope>NUCLEOTIDE SEQUENCE</scope>
    <source>
        <strain evidence="2">CBHHK182m</strain>
    </source>
</reference>
<evidence type="ECO:0000313" key="2">
    <source>
        <dbReference type="EMBL" id="KAJ7718922.1"/>
    </source>
</evidence>